<dbReference type="STRING" id="1314783.A0A165SBT5"/>
<dbReference type="CDD" id="cd09917">
    <property type="entry name" value="F-box_SF"/>
    <property type="match status" value="1"/>
</dbReference>
<dbReference type="SUPFAM" id="SSF81383">
    <property type="entry name" value="F-box domain"/>
    <property type="match status" value="1"/>
</dbReference>
<feature type="domain" description="F-box" evidence="2">
    <location>
        <begin position="36"/>
        <end position="85"/>
    </location>
</feature>
<dbReference type="EMBL" id="KV429044">
    <property type="protein sequence ID" value="KZT71777.1"/>
    <property type="molecule type" value="Genomic_DNA"/>
</dbReference>
<dbReference type="Pfam" id="PF00646">
    <property type="entry name" value="F-box"/>
    <property type="match status" value="1"/>
</dbReference>
<evidence type="ECO:0000259" key="2">
    <source>
        <dbReference type="PROSITE" id="PS50181"/>
    </source>
</evidence>
<dbReference type="Gene3D" id="1.20.1280.50">
    <property type="match status" value="1"/>
</dbReference>
<accession>A0A165SBT5</accession>
<feature type="region of interest" description="Disordered" evidence="1">
    <location>
        <begin position="623"/>
        <end position="642"/>
    </location>
</feature>
<gene>
    <name evidence="3" type="ORF">DAEQUDRAFT_755608</name>
</gene>
<evidence type="ECO:0000313" key="3">
    <source>
        <dbReference type="EMBL" id="KZT71777.1"/>
    </source>
</evidence>
<keyword evidence="4" id="KW-1185">Reference proteome</keyword>
<dbReference type="PROSITE" id="PS50181">
    <property type="entry name" value="FBOX"/>
    <property type="match status" value="1"/>
</dbReference>
<protein>
    <recommendedName>
        <fullName evidence="2">F-box domain-containing protein</fullName>
    </recommendedName>
</protein>
<reference evidence="3 4" key="1">
    <citation type="journal article" date="2016" name="Mol. Biol. Evol.">
        <title>Comparative Genomics of Early-Diverging Mushroom-Forming Fungi Provides Insights into the Origins of Lignocellulose Decay Capabilities.</title>
        <authorList>
            <person name="Nagy L.G."/>
            <person name="Riley R."/>
            <person name="Tritt A."/>
            <person name="Adam C."/>
            <person name="Daum C."/>
            <person name="Floudas D."/>
            <person name="Sun H."/>
            <person name="Yadav J.S."/>
            <person name="Pangilinan J."/>
            <person name="Larsson K.H."/>
            <person name="Matsuura K."/>
            <person name="Barry K."/>
            <person name="Labutti K."/>
            <person name="Kuo R."/>
            <person name="Ohm R.A."/>
            <person name="Bhattacharya S.S."/>
            <person name="Shirouzu T."/>
            <person name="Yoshinaga Y."/>
            <person name="Martin F.M."/>
            <person name="Grigoriev I.V."/>
            <person name="Hibbett D.S."/>
        </authorList>
    </citation>
    <scope>NUCLEOTIDE SEQUENCE [LARGE SCALE GENOMIC DNA]</scope>
    <source>
        <strain evidence="3 4">L-15889</strain>
    </source>
</reference>
<dbReference type="Proteomes" id="UP000076727">
    <property type="component" value="Unassembled WGS sequence"/>
</dbReference>
<dbReference type="OrthoDB" id="2322499at2759"/>
<organism evidence="3 4">
    <name type="scientific">Daedalea quercina L-15889</name>
    <dbReference type="NCBI Taxonomy" id="1314783"/>
    <lineage>
        <taxon>Eukaryota</taxon>
        <taxon>Fungi</taxon>
        <taxon>Dikarya</taxon>
        <taxon>Basidiomycota</taxon>
        <taxon>Agaricomycotina</taxon>
        <taxon>Agaricomycetes</taxon>
        <taxon>Polyporales</taxon>
        <taxon>Fomitopsis</taxon>
    </lineage>
</organism>
<feature type="compositionally biased region" description="Polar residues" evidence="1">
    <location>
        <begin position="631"/>
        <end position="642"/>
    </location>
</feature>
<sequence>MPRSRKKVAVMRNLPDVQAAPRGASYRNVRGKRGGLKDMPNMPLDVLLEIFCYLEPRDLLNLARTTKSFRRFLMSRGSANLWKAARANIEGLPDCLPHLSEPAYANLVFFSHCHNCLKPNIHTIYWEFGKRYCRSCAKTLTIAIFRELRGDVRYGWAAYHIWDHIFSVIRVDSRSEVYHCPELDKIKHIRERLRHSDEWGVFVQEQQAHVKAVEKHAALCRAWAAQRAIDRSEELEHIRQLRLNMILSKLRELGWDEELNIISARGYHPLRDHAQVRASKPLTDRAWTKIRDEIVAYMQEIKQTRLQVERRDIILRRLGVLRAVISAARTAPPKRTVEDEYKPKLQDLAMMPEVRGLIEVPNDVVVDEQVITDAVIPMLPALEERWQQECRTELRAMLGNCIEPQNGSDVLNLARSVFRCKCPCKQYMHYPEVLAHEHRLGMHKSTEAMEDKFLACVENYCRARPWRVANFQVAPCIDQIDTVIAIYEKDPETATQEDMDDADVRLVYGGPVLVAMTWRRAIKYMHQIDDFKVNCLKLATDDIKEAVVADEIKWMATALLPENSRRRWWCCGYCDVSLSMLRVNITRITSHLKNKHGVENPTVENGDMYLQPGSAPELPPIRIDMLDPGNNAESSSSSEHDA</sequence>
<evidence type="ECO:0000313" key="4">
    <source>
        <dbReference type="Proteomes" id="UP000076727"/>
    </source>
</evidence>
<dbReference type="InterPro" id="IPR001810">
    <property type="entry name" value="F-box_dom"/>
</dbReference>
<dbReference type="AlphaFoldDB" id="A0A165SBT5"/>
<proteinExistence type="predicted"/>
<evidence type="ECO:0000256" key="1">
    <source>
        <dbReference type="SAM" id="MobiDB-lite"/>
    </source>
</evidence>
<name>A0A165SBT5_9APHY</name>
<dbReference type="SMART" id="SM00256">
    <property type="entry name" value="FBOX"/>
    <property type="match status" value="1"/>
</dbReference>
<dbReference type="InterPro" id="IPR036047">
    <property type="entry name" value="F-box-like_dom_sf"/>
</dbReference>